<comment type="caution">
    <text evidence="1">The sequence shown here is derived from an EMBL/GenBank/DDBJ whole genome shotgun (WGS) entry which is preliminary data.</text>
</comment>
<evidence type="ECO:0000313" key="2">
    <source>
        <dbReference type="Proteomes" id="UP000075324"/>
    </source>
</evidence>
<sequence>MVERIWGWLKESVIANRFHANRKELRESIVSFLEHLAQFPEKVLPHIGQVIMSEN</sequence>
<gene>
    <name evidence="1" type="ORF">B4110_1412</name>
</gene>
<proteinExistence type="predicted"/>
<accession>A0A150MDW2</accession>
<dbReference type="EMBL" id="LQYW01000175">
    <property type="protein sequence ID" value="KYD22757.1"/>
    <property type="molecule type" value="Genomic_DNA"/>
</dbReference>
<dbReference type="AlphaFoldDB" id="A0A150MDW2"/>
<evidence type="ECO:0008006" key="3">
    <source>
        <dbReference type="Google" id="ProtNLM"/>
    </source>
</evidence>
<reference evidence="1 2" key="1">
    <citation type="submission" date="2016-01" db="EMBL/GenBank/DDBJ databases">
        <title>Draft Genome Sequences of Seven Thermophilic Sporeformers Isolated from Foods.</title>
        <authorList>
            <person name="Berendsen E.M."/>
            <person name="Wells-Bennik M.H."/>
            <person name="Krawcyk A.O."/>
            <person name="De Jong A."/>
            <person name="Holsappel S."/>
            <person name="Eijlander R.T."/>
            <person name="Kuipers O.P."/>
        </authorList>
    </citation>
    <scope>NUCLEOTIDE SEQUENCE [LARGE SCALE GENOMIC DNA]</scope>
    <source>
        <strain evidence="1 2">B4110</strain>
    </source>
</reference>
<evidence type="ECO:0000313" key="1">
    <source>
        <dbReference type="EMBL" id="KYD22757.1"/>
    </source>
</evidence>
<name>A0A150MDW2_9BACL</name>
<protein>
    <recommendedName>
        <fullName evidence="3">Integrase catalytic domain-containing protein</fullName>
    </recommendedName>
</protein>
<dbReference type="PATRIC" id="fig|153151.4.peg.2047"/>
<organism evidence="1 2">
    <name type="scientific">Parageobacillus toebii</name>
    <dbReference type="NCBI Taxonomy" id="153151"/>
    <lineage>
        <taxon>Bacteria</taxon>
        <taxon>Bacillati</taxon>
        <taxon>Bacillota</taxon>
        <taxon>Bacilli</taxon>
        <taxon>Bacillales</taxon>
        <taxon>Anoxybacillaceae</taxon>
        <taxon>Parageobacillus</taxon>
    </lineage>
</organism>
<dbReference type="Proteomes" id="UP000075324">
    <property type="component" value="Unassembled WGS sequence"/>
</dbReference>